<dbReference type="GO" id="GO:0061630">
    <property type="term" value="F:ubiquitin protein ligase activity"/>
    <property type="evidence" value="ECO:0007669"/>
    <property type="project" value="InterPro"/>
</dbReference>
<dbReference type="InterPro" id="IPR007527">
    <property type="entry name" value="Znf_SWIM"/>
</dbReference>
<keyword evidence="6" id="KW-1185">Reference proteome</keyword>
<dbReference type="EMBL" id="CAFZ01000006">
    <property type="protein sequence ID" value="CCA66831.1"/>
    <property type="molecule type" value="Genomic_DNA"/>
</dbReference>
<organism evidence="5 6">
    <name type="scientific">Serendipita indica (strain DSM 11827)</name>
    <name type="common">Root endophyte fungus</name>
    <name type="synonym">Piriformospora indica</name>
    <dbReference type="NCBI Taxonomy" id="1109443"/>
    <lineage>
        <taxon>Eukaryota</taxon>
        <taxon>Fungi</taxon>
        <taxon>Dikarya</taxon>
        <taxon>Basidiomycota</taxon>
        <taxon>Agaricomycotina</taxon>
        <taxon>Agaricomycetes</taxon>
        <taxon>Sebacinales</taxon>
        <taxon>Serendipitaceae</taxon>
        <taxon>Serendipita</taxon>
    </lineage>
</organism>
<dbReference type="OrthoDB" id="2122982at2759"/>
<keyword evidence="1" id="KW-0862">Zinc</keyword>
<dbReference type="OMA" id="CKHIVYV"/>
<dbReference type="PANTHER" id="PTHR21540">
    <property type="entry name" value="RING FINGER AND SWIM DOMAIN-CONTAINING PROTEIN 2"/>
    <property type="match status" value="1"/>
</dbReference>
<dbReference type="Proteomes" id="UP000007148">
    <property type="component" value="Unassembled WGS sequence"/>
</dbReference>
<evidence type="ECO:0000259" key="3">
    <source>
        <dbReference type="PROSITE" id="PS50089"/>
    </source>
</evidence>
<evidence type="ECO:0000256" key="1">
    <source>
        <dbReference type="PROSITE-ProRule" id="PRU00175"/>
    </source>
</evidence>
<dbReference type="PANTHER" id="PTHR21540:SF0">
    <property type="entry name" value="PHD FAMILY PROTEIN"/>
    <property type="match status" value="1"/>
</dbReference>
<dbReference type="InterPro" id="IPR039903">
    <property type="entry name" value="Zswim2"/>
</dbReference>
<evidence type="ECO:0000313" key="6">
    <source>
        <dbReference type="Proteomes" id="UP000007148"/>
    </source>
</evidence>
<evidence type="ECO:0008006" key="7">
    <source>
        <dbReference type="Google" id="ProtNLM"/>
    </source>
</evidence>
<dbReference type="InterPro" id="IPR001841">
    <property type="entry name" value="Znf_RING"/>
</dbReference>
<reference evidence="5 6" key="1">
    <citation type="journal article" date="2011" name="PLoS Pathog.">
        <title>Endophytic Life Strategies Decoded by Genome and Transcriptome Analyses of the Mutualistic Root Symbiont Piriformospora indica.</title>
        <authorList>
            <person name="Zuccaro A."/>
            <person name="Lahrmann U."/>
            <person name="Guldener U."/>
            <person name="Langen G."/>
            <person name="Pfiffi S."/>
            <person name="Biedenkopf D."/>
            <person name="Wong P."/>
            <person name="Samans B."/>
            <person name="Grimm C."/>
            <person name="Basiewicz M."/>
            <person name="Murat C."/>
            <person name="Martin F."/>
            <person name="Kogel K.H."/>
        </authorList>
    </citation>
    <scope>NUCLEOTIDE SEQUENCE [LARGE SCALE GENOMIC DNA]</scope>
    <source>
        <strain evidence="5 6">DSM 11827</strain>
    </source>
</reference>
<dbReference type="Gene3D" id="3.30.40.10">
    <property type="entry name" value="Zinc/RING finger domain, C3HC4 (zinc finger)"/>
    <property type="match status" value="1"/>
</dbReference>
<dbReference type="GO" id="GO:0008270">
    <property type="term" value="F:zinc ion binding"/>
    <property type="evidence" value="ECO:0007669"/>
    <property type="project" value="UniProtKB-KW"/>
</dbReference>
<dbReference type="PROSITE" id="PS50966">
    <property type="entry name" value="ZF_SWIM"/>
    <property type="match status" value="1"/>
</dbReference>
<evidence type="ECO:0000313" key="5">
    <source>
        <dbReference type="EMBL" id="CCA66831.1"/>
    </source>
</evidence>
<keyword evidence="1" id="KW-0863">Zinc-finger</keyword>
<comment type="caution">
    <text evidence="5">The sequence shown here is derived from an EMBL/GenBank/DDBJ whole genome shotgun (WGS) entry which is preliminary data.</text>
</comment>
<keyword evidence="1" id="KW-0479">Metal-binding</keyword>
<dbReference type="InParanoid" id="G4T6B1"/>
<dbReference type="Pfam" id="PF04434">
    <property type="entry name" value="SWIM"/>
    <property type="match status" value="1"/>
</dbReference>
<feature type="region of interest" description="Disordered" evidence="2">
    <location>
        <begin position="1"/>
        <end position="61"/>
    </location>
</feature>
<feature type="compositionally biased region" description="Polar residues" evidence="2">
    <location>
        <begin position="26"/>
        <end position="48"/>
    </location>
</feature>
<proteinExistence type="predicted"/>
<evidence type="ECO:0000256" key="2">
    <source>
        <dbReference type="SAM" id="MobiDB-lite"/>
    </source>
</evidence>
<feature type="domain" description="RING-type" evidence="3">
    <location>
        <begin position="212"/>
        <end position="260"/>
    </location>
</feature>
<dbReference type="AlphaFoldDB" id="G4T6B1"/>
<dbReference type="STRING" id="1109443.G4T6B1"/>
<dbReference type="InterPro" id="IPR013083">
    <property type="entry name" value="Znf_RING/FYVE/PHD"/>
</dbReference>
<protein>
    <recommendedName>
        <fullName evidence="7">SWIM-type domain-containing protein</fullName>
    </recommendedName>
</protein>
<dbReference type="HOGENOM" id="CLU_037984_2_0_1"/>
<evidence type="ECO:0000259" key="4">
    <source>
        <dbReference type="PROSITE" id="PS50966"/>
    </source>
</evidence>
<dbReference type="eggNOG" id="ENOG502RZA9">
    <property type="taxonomic scope" value="Eukaryota"/>
</dbReference>
<name>G4T6B1_SERID</name>
<dbReference type="SUPFAM" id="SSF57850">
    <property type="entry name" value="RING/U-box"/>
    <property type="match status" value="1"/>
</dbReference>
<gene>
    <name evidence="5" type="ORF">PIIN_00593</name>
</gene>
<accession>G4T6B1</accession>
<sequence>MPPRKRKELSDPQPDSQVAPNKRSSRAATRQEPATSSTTPAQDVVPQTKSKGKAKAAASIPEEKRLARFRASCPKTIEERLARARSQRFYMIERNREGLKEEFKVLGSTGNVYTVTIAQLPTCDCPDGAKGNHCKHILFVFTRVLGVSELSGLYYQKALLTSELEQIFAQAPPSPTSTASSRVVSAYSKAAGKAGATIETPETGRKVDGEDCPICYEEMEGKTEQDLARIVFCGTCQNGLHTDCFKMWAMKKPVTCVYCRAPWAALGGEENGATHDEGYLNLASAAGMSTLRDTSTYYQGPRRGKPYWNRGSYY</sequence>
<dbReference type="PROSITE" id="PS50089">
    <property type="entry name" value="ZF_RING_2"/>
    <property type="match status" value="1"/>
</dbReference>
<feature type="domain" description="SWIM-type" evidence="4">
    <location>
        <begin position="113"/>
        <end position="145"/>
    </location>
</feature>